<feature type="compositionally biased region" description="Polar residues" evidence="1">
    <location>
        <begin position="150"/>
        <end position="170"/>
    </location>
</feature>
<evidence type="ECO:0000313" key="2">
    <source>
        <dbReference type="EMBL" id="KAG6001657.1"/>
    </source>
</evidence>
<dbReference type="EMBL" id="SRPW01001406">
    <property type="protein sequence ID" value="KAG6001657.1"/>
    <property type="molecule type" value="Genomic_DNA"/>
</dbReference>
<organism evidence="2 3">
    <name type="scientific">Claviceps pusilla</name>
    <dbReference type="NCBI Taxonomy" id="123648"/>
    <lineage>
        <taxon>Eukaryota</taxon>
        <taxon>Fungi</taxon>
        <taxon>Dikarya</taxon>
        <taxon>Ascomycota</taxon>
        <taxon>Pezizomycotina</taxon>
        <taxon>Sordariomycetes</taxon>
        <taxon>Hypocreomycetidae</taxon>
        <taxon>Hypocreales</taxon>
        <taxon>Clavicipitaceae</taxon>
        <taxon>Claviceps</taxon>
    </lineage>
</organism>
<feature type="compositionally biased region" description="Polar residues" evidence="1">
    <location>
        <begin position="116"/>
        <end position="130"/>
    </location>
</feature>
<comment type="caution">
    <text evidence="2">The sequence shown here is derived from an EMBL/GenBank/DDBJ whole genome shotgun (WGS) entry which is preliminary data.</text>
</comment>
<evidence type="ECO:0000313" key="3">
    <source>
        <dbReference type="Proteomes" id="UP000748025"/>
    </source>
</evidence>
<name>A0A9P7NAL2_9HYPO</name>
<feature type="compositionally biased region" description="Polar residues" evidence="1">
    <location>
        <begin position="259"/>
        <end position="275"/>
    </location>
</feature>
<dbReference type="AlphaFoldDB" id="A0A9P7NAL2"/>
<proteinExistence type="predicted"/>
<keyword evidence="3" id="KW-1185">Reference proteome</keyword>
<evidence type="ECO:0000256" key="1">
    <source>
        <dbReference type="SAM" id="MobiDB-lite"/>
    </source>
</evidence>
<accession>A0A9P7NAL2</accession>
<feature type="compositionally biased region" description="Polar residues" evidence="1">
    <location>
        <begin position="230"/>
        <end position="250"/>
    </location>
</feature>
<dbReference type="Proteomes" id="UP000748025">
    <property type="component" value="Unassembled WGS sequence"/>
</dbReference>
<protein>
    <submittedName>
        <fullName evidence="2">Uncharacterized protein</fullName>
    </submittedName>
</protein>
<feature type="compositionally biased region" description="Low complexity" evidence="1">
    <location>
        <begin position="200"/>
        <end position="223"/>
    </location>
</feature>
<dbReference type="OrthoDB" id="5426191at2759"/>
<feature type="region of interest" description="Disordered" evidence="1">
    <location>
        <begin position="24"/>
        <end position="283"/>
    </location>
</feature>
<reference evidence="2" key="1">
    <citation type="journal article" date="2020" name="bioRxiv">
        <title>Whole genome comparisons of ergot fungi reveals the divergence and evolution of species within the genus Claviceps are the result of varying mechanisms driving genome evolution and host range expansion.</title>
        <authorList>
            <person name="Wyka S.A."/>
            <person name="Mondo S.J."/>
            <person name="Liu M."/>
            <person name="Dettman J."/>
            <person name="Nalam V."/>
            <person name="Broders K.D."/>
        </authorList>
    </citation>
    <scope>NUCLEOTIDE SEQUENCE</scope>
    <source>
        <strain evidence="2">CCC 602</strain>
    </source>
</reference>
<feature type="compositionally biased region" description="Basic residues" evidence="1">
    <location>
        <begin position="136"/>
        <end position="146"/>
    </location>
</feature>
<feature type="compositionally biased region" description="Basic and acidic residues" evidence="1">
    <location>
        <begin position="24"/>
        <end position="34"/>
    </location>
</feature>
<gene>
    <name evidence="2" type="ORF">E4U43_001267</name>
</gene>
<sequence length="558" mass="61003">MKPQERNVTGEDVTNSLYYIHLESPTRDTSHEESIICDVSNGPRPLTIPRKPLPNQSRTQSPPPPPPPHLFVSADPKSTTIESKDSRNGTCRDPSPTHDKPDVTPPSAPDQRAMVPNSSAGVAQDRTATGLNPRIPARKPVGRRRPMSVAYTTDTRSTMAPTTSSSNILTQPLGGRAVRDNHANGTLEFVNGQQRPALSPGGPVPQRRGVGSSHGPPSSSQSRASDHTTSRSPSPQKLSITSAANANGTPFSLKIIRRNPSSGHQRNVARVSSRQLEAMESNDEQDLASALGWGSATTLSPHPHPSINVEIENSGYVIFRAQSRKADHLRTLRDERVMLSRQLLMVYTQSFTRKLQKTYQRLEQTTLNRLSRYRSNSVGSPLPNGSDMCDDADEIATDGPPPPGTKPRGYAFSSPWGGKCYFQTGQTGRNLVCRHRPQDFGANYNPLVGDHDTKKSASGDRMVSDLRFNLPMSEILAERGEQWKGNLGKFYKPEGDERGDGAGFPLNLNLGAERAGGGSRGRNAKLGKLIVYDEGLKMLDLVVAANMGIWWRAWEKNF</sequence>